<keyword evidence="2" id="KW-1185">Reference proteome</keyword>
<dbReference type="EMBL" id="JAENHL010000008">
    <property type="protein sequence ID" value="MBK1870000.1"/>
    <property type="molecule type" value="Genomic_DNA"/>
</dbReference>
<evidence type="ECO:0000313" key="2">
    <source>
        <dbReference type="Proteomes" id="UP000616151"/>
    </source>
</evidence>
<proteinExistence type="predicted"/>
<gene>
    <name evidence="1" type="ORF">JHL16_26785</name>
</gene>
<comment type="caution">
    <text evidence="1">The sequence shown here is derived from an EMBL/GenBank/DDBJ whole genome shotgun (WGS) entry which is preliminary data.</text>
</comment>
<dbReference type="Proteomes" id="UP000616151">
    <property type="component" value="Unassembled WGS sequence"/>
</dbReference>
<organism evidence="1 2">
    <name type="scientific">Taklimakanibacter albus</name>
    <dbReference type="NCBI Taxonomy" id="2800327"/>
    <lineage>
        <taxon>Bacteria</taxon>
        <taxon>Pseudomonadati</taxon>
        <taxon>Pseudomonadota</taxon>
        <taxon>Alphaproteobacteria</taxon>
        <taxon>Hyphomicrobiales</taxon>
        <taxon>Aestuariivirgaceae</taxon>
        <taxon>Taklimakanibacter</taxon>
    </lineage>
</organism>
<protein>
    <submittedName>
        <fullName evidence="1">Fimbrial biogenesis outer membrane usher protein</fullName>
    </submittedName>
</protein>
<sequence>MESVAAALPQPAELQLEAFINGVSTGLIGAFRLNADGSLSIAPDELRELGLIPDPAALAADGMIDLKRLPDVSYTYDEATQSIDFTAADRRRIARKVGPERGGENETQEVERGFGALMNYTLTANFDSADYWDLPDYSGLFGYFDLRLFTSWGTLDSSFTARSNPTEDSDYATRLDTAWRYSDPHTLTTYVAGDFISGGLAWTRPIRMGGAQLRRNFGLRPDLVTIPVPELAGSAAVPSAVDIYLNGVRSYSSDVPSGPFVVDGLPAITGPGFARVVVRDTTTGQETETEVAFYASALLLRPGLFDYALEGGFARRDYGIESESYDGAPVASASLRYGLTERVTLESHGEVGSGLVNGGAGLAVGLGGWGVGSLAGAASTWDGDTGFLVAVSLDAALFADWRLYLRSQRTFGTYQDLASVTADIDEDSEFFFSARPPKALDQISLAVPLAFDTDASTLNLAFTHLEDEESNSKVVSLSYDRPLFAQSSFFVTAYADIDDTEDNGAYAGVSMQWGGNITTSAGIEHSAGHTTAFLDAIKPDQDVEGSHGWRLRSSIGDTVNTQAAASYVARHARLVAGAQQYGDPVNASAQIEGAVVAADGDLFLTRQIDDSFAIVDVGVPDVEVMAANRPVATSGSSGKVIVPRLTAYEKTSIAIDPKNLPVDADVPETSRVVRPAEKTGVVVTFNAKAESASALVQFVDARNQPLEAGLAGRTENAAEFVVGYDGEAYITGLAATNTVTIDLADGTQCRAGFEFSKRPGEQQLISGVSCL</sequence>
<name>A0ACC5RBK0_9HYPH</name>
<accession>A0ACC5RBK0</accession>
<reference evidence="1" key="1">
    <citation type="submission" date="2021-01" db="EMBL/GenBank/DDBJ databases">
        <authorList>
            <person name="Sun Q."/>
        </authorList>
    </citation>
    <scope>NUCLEOTIDE SEQUENCE</scope>
    <source>
        <strain evidence="1">YIM B02566</strain>
    </source>
</reference>
<evidence type="ECO:0000313" key="1">
    <source>
        <dbReference type="EMBL" id="MBK1870000.1"/>
    </source>
</evidence>